<evidence type="ECO:0000313" key="2">
    <source>
        <dbReference type="Proteomes" id="UP000005732"/>
    </source>
</evidence>
<dbReference type="HOGENOM" id="CLU_3226727_0_0_5"/>
<accession>J0KT35</accession>
<dbReference type="EMBL" id="JH719395">
    <property type="protein sequence ID" value="EJC80759.1"/>
    <property type="molecule type" value="Genomic_DNA"/>
</dbReference>
<reference evidence="1 2" key="1">
    <citation type="submission" date="2012-02" db="EMBL/GenBank/DDBJ databases">
        <title>Improved High-Quality Draft Sequence of Rhizobium leguminosarum bv. trifolii WSM2297.</title>
        <authorList>
            <consortium name="US DOE Joint Genome Institute"/>
            <person name="Lucas S."/>
            <person name="Han J."/>
            <person name="Lapidus A."/>
            <person name="Cheng J.-F."/>
            <person name="Goodwin L."/>
            <person name="Pitluck S."/>
            <person name="Peters L."/>
            <person name="Ovchinnikova G."/>
            <person name="Zhang X."/>
            <person name="Detter J.C."/>
            <person name="Han C."/>
            <person name="Tapia R."/>
            <person name="Land M."/>
            <person name="Hauser L."/>
            <person name="Kyrpides N."/>
            <person name="Ivanova N."/>
            <person name="Pagani I."/>
            <person name="Brau L."/>
            <person name="Yates R."/>
            <person name="O'Hara G."/>
            <person name="Rui T."/>
            <person name="Howieson J."/>
            <person name="Reeve W."/>
            <person name="Woyke T."/>
        </authorList>
    </citation>
    <scope>NUCLEOTIDE SEQUENCE [LARGE SCALE GENOMIC DNA]</scope>
    <source>
        <strain evidence="1 2">WSM2297</strain>
    </source>
</reference>
<dbReference type="Proteomes" id="UP000005732">
    <property type="component" value="Unassembled WGS sequence"/>
</dbReference>
<evidence type="ECO:0000313" key="1">
    <source>
        <dbReference type="EMBL" id="EJC80759.1"/>
    </source>
</evidence>
<protein>
    <submittedName>
        <fullName evidence="1">Uncharacterized protein</fullName>
    </submittedName>
</protein>
<feature type="non-terminal residue" evidence="1">
    <location>
        <position position="45"/>
    </location>
</feature>
<gene>
    <name evidence="1" type="ORF">Rleg4DRAFT_2406</name>
</gene>
<proteinExistence type="predicted"/>
<dbReference type="AlphaFoldDB" id="J0KT35"/>
<organism evidence="1 2">
    <name type="scientific">Rhizobium leguminosarum bv. trifolii WSM2297</name>
    <dbReference type="NCBI Taxonomy" id="754762"/>
    <lineage>
        <taxon>Bacteria</taxon>
        <taxon>Pseudomonadati</taxon>
        <taxon>Pseudomonadota</taxon>
        <taxon>Alphaproteobacteria</taxon>
        <taxon>Hyphomicrobiales</taxon>
        <taxon>Rhizobiaceae</taxon>
        <taxon>Rhizobium/Agrobacterium group</taxon>
        <taxon>Rhizobium</taxon>
    </lineage>
</organism>
<sequence length="45" mass="4888">MYAGMETTPLDSHDELSALRALVAEQAAKLESQEAEVIKRDSIIG</sequence>
<name>J0KT35_RHILT</name>